<keyword evidence="3" id="KW-1185">Reference proteome</keyword>
<gene>
    <name evidence="2" type="ORF">MSAN_00850400</name>
</gene>
<evidence type="ECO:0000313" key="3">
    <source>
        <dbReference type="Proteomes" id="UP000623467"/>
    </source>
</evidence>
<proteinExistence type="predicted"/>
<feature type="compositionally biased region" description="Basic and acidic residues" evidence="1">
    <location>
        <begin position="26"/>
        <end position="37"/>
    </location>
</feature>
<dbReference type="AlphaFoldDB" id="A0A8H6YZ01"/>
<dbReference type="Proteomes" id="UP000623467">
    <property type="component" value="Unassembled WGS sequence"/>
</dbReference>
<feature type="region of interest" description="Disordered" evidence="1">
    <location>
        <begin position="1"/>
        <end position="40"/>
    </location>
</feature>
<dbReference type="EMBL" id="JACAZH010000005">
    <property type="protein sequence ID" value="KAF7367859.1"/>
    <property type="molecule type" value="Genomic_DNA"/>
</dbReference>
<evidence type="ECO:0000313" key="2">
    <source>
        <dbReference type="EMBL" id="KAF7367859.1"/>
    </source>
</evidence>
<accession>A0A8H6YZ01</accession>
<reference evidence="2" key="1">
    <citation type="submission" date="2020-05" db="EMBL/GenBank/DDBJ databases">
        <title>Mycena genomes resolve the evolution of fungal bioluminescence.</title>
        <authorList>
            <person name="Tsai I.J."/>
        </authorList>
    </citation>
    <scope>NUCLEOTIDE SEQUENCE</scope>
    <source>
        <strain evidence="2">160909Yilan</strain>
    </source>
</reference>
<sequence length="135" mass="14670">MQKTAASTPNNKSDKSSKPPPSSKSDTTKMTEREGGRLAESLMQAGDGEQEQHFLSVTSKPVVLPVMSVDEFCGKYNLSQNIREQLKKEEFQTAGSLLEVSESTLQNAGFKSGQIADLKKALKDFLVTNITPGSM</sequence>
<comment type="caution">
    <text evidence="2">The sequence shown here is derived from an EMBL/GenBank/DDBJ whole genome shotgun (WGS) entry which is preliminary data.</text>
</comment>
<dbReference type="OrthoDB" id="3025659at2759"/>
<name>A0A8H6YZ01_9AGAR</name>
<evidence type="ECO:0000256" key="1">
    <source>
        <dbReference type="SAM" id="MobiDB-lite"/>
    </source>
</evidence>
<protein>
    <submittedName>
        <fullName evidence="2">Uncharacterized protein</fullName>
    </submittedName>
</protein>
<organism evidence="2 3">
    <name type="scientific">Mycena sanguinolenta</name>
    <dbReference type="NCBI Taxonomy" id="230812"/>
    <lineage>
        <taxon>Eukaryota</taxon>
        <taxon>Fungi</taxon>
        <taxon>Dikarya</taxon>
        <taxon>Basidiomycota</taxon>
        <taxon>Agaricomycotina</taxon>
        <taxon>Agaricomycetes</taxon>
        <taxon>Agaricomycetidae</taxon>
        <taxon>Agaricales</taxon>
        <taxon>Marasmiineae</taxon>
        <taxon>Mycenaceae</taxon>
        <taxon>Mycena</taxon>
    </lineage>
</organism>